<comment type="caution">
    <text evidence="1">The sequence shown here is derived from an EMBL/GenBank/DDBJ whole genome shotgun (WGS) entry which is preliminary data.</text>
</comment>
<evidence type="ECO:0000313" key="2">
    <source>
        <dbReference type="Proteomes" id="UP001162483"/>
    </source>
</evidence>
<dbReference type="EMBL" id="CATNWA010018581">
    <property type="protein sequence ID" value="CAI9608294.1"/>
    <property type="molecule type" value="Genomic_DNA"/>
</dbReference>
<proteinExistence type="predicted"/>
<organism evidence="1 2">
    <name type="scientific">Staurois parvus</name>
    <dbReference type="NCBI Taxonomy" id="386267"/>
    <lineage>
        <taxon>Eukaryota</taxon>
        <taxon>Metazoa</taxon>
        <taxon>Chordata</taxon>
        <taxon>Craniata</taxon>
        <taxon>Vertebrata</taxon>
        <taxon>Euteleostomi</taxon>
        <taxon>Amphibia</taxon>
        <taxon>Batrachia</taxon>
        <taxon>Anura</taxon>
        <taxon>Neobatrachia</taxon>
        <taxon>Ranoidea</taxon>
        <taxon>Ranidae</taxon>
        <taxon>Staurois</taxon>
    </lineage>
</organism>
<keyword evidence="2" id="KW-1185">Reference proteome</keyword>
<evidence type="ECO:0000313" key="1">
    <source>
        <dbReference type="EMBL" id="CAI9608294.1"/>
    </source>
</evidence>
<sequence length="55" mass="6086">MDTAGDRSRCCTAPQPSRRLVLTGRHMTPSQNDECPAQPSICYRPGRKVLIAKSQ</sequence>
<reference evidence="1" key="1">
    <citation type="submission" date="2023-05" db="EMBL/GenBank/DDBJ databases">
        <authorList>
            <person name="Stuckert A."/>
        </authorList>
    </citation>
    <scope>NUCLEOTIDE SEQUENCE</scope>
</reference>
<gene>
    <name evidence="1" type="ORF">SPARVUS_LOCUS14077779</name>
</gene>
<protein>
    <submittedName>
        <fullName evidence="1">Uncharacterized protein</fullName>
    </submittedName>
</protein>
<feature type="non-terminal residue" evidence="1">
    <location>
        <position position="55"/>
    </location>
</feature>
<dbReference type="Proteomes" id="UP001162483">
    <property type="component" value="Unassembled WGS sequence"/>
</dbReference>
<name>A0ABN9GFT6_9NEOB</name>
<accession>A0ABN9GFT6</accession>